<dbReference type="CDD" id="cd03261">
    <property type="entry name" value="ABC_Org_Solvent_Resistant"/>
    <property type="match status" value="1"/>
</dbReference>
<dbReference type="PROSITE" id="PS00211">
    <property type="entry name" value="ABC_TRANSPORTER_1"/>
    <property type="match status" value="1"/>
</dbReference>
<dbReference type="InterPro" id="IPR017871">
    <property type="entry name" value="ABC_transporter-like_CS"/>
</dbReference>
<dbReference type="InterPro" id="IPR027417">
    <property type="entry name" value="P-loop_NTPase"/>
</dbReference>
<dbReference type="InterPro" id="IPR003593">
    <property type="entry name" value="AAA+_ATPase"/>
</dbReference>
<evidence type="ECO:0000313" key="5">
    <source>
        <dbReference type="EMBL" id="ASD62498.1"/>
    </source>
</evidence>
<evidence type="ECO:0000256" key="2">
    <source>
        <dbReference type="ARBA" id="ARBA00022741"/>
    </source>
</evidence>
<dbReference type="SUPFAM" id="SSF52540">
    <property type="entry name" value="P-loop containing nucleoside triphosphate hydrolases"/>
    <property type="match status" value="1"/>
</dbReference>
<sequence>MSETRQGVIEVVDFKKSFGSKKVHQGVNFYVRKGECLGLIGGSGAGKSVILRSLVGLEKPDSGQILINGVDITPMKENELIEIRKKVAYAFQGGALFDSMSVYENLAYPLREHFNFSEEEISRQIKETLQEFGLPGSEHLLPGNLSGGMQKRVGLARAMMMHPEVVLYDEPTAGLDPYNTKRIQESILSLKAKGVTSILVTHDMPTVYAVCDKVALLLNGKIGEQYTIEKLKQEPPGAMSQFINGESA</sequence>
<dbReference type="OrthoDB" id="5290734at2"/>
<gene>
    <name evidence="5" type="ORF">B9G79_02410</name>
</gene>
<dbReference type="PANTHER" id="PTHR43023">
    <property type="entry name" value="PROTEIN TRIGALACTOSYLDIACYLGLYCEROL 3, CHLOROPLASTIC"/>
    <property type="match status" value="1"/>
</dbReference>
<dbReference type="AlphaFoldDB" id="A0A1Z3N4V9"/>
<dbReference type="Pfam" id="PF00005">
    <property type="entry name" value="ABC_tran"/>
    <property type="match status" value="1"/>
</dbReference>
<protein>
    <submittedName>
        <fullName evidence="5">ABC transporter ATP-binding protein</fullName>
    </submittedName>
</protein>
<reference evidence="5 6" key="1">
    <citation type="submission" date="2017-04" db="EMBL/GenBank/DDBJ databases">
        <title>Whole genome sequence of Bdellovibrio bacteriovorus strain SSB218315.</title>
        <authorList>
            <person name="Oyedara O."/>
            <person name="Rodriguez-Perez M.A."/>
        </authorList>
    </citation>
    <scope>NUCLEOTIDE SEQUENCE [LARGE SCALE GENOMIC DNA]</scope>
    <source>
        <strain evidence="5 6">SSB218315</strain>
    </source>
</reference>
<dbReference type="Proteomes" id="UP000197003">
    <property type="component" value="Chromosome"/>
</dbReference>
<dbReference type="GO" id="GO:0005524">
    <property type="term" value="F:ATP binding"/>
    <property type="evidence" value="ECO:0007669"/>
    <property type="project" value="UniProtKB-KW"/>
</dbReference>
<evidence type="ECO:0000256" key="3">
    <source>
        <dbReference type="ARBA" id="ARBA00022840"/>
    </source>
</evidence>
<dbReference type="PANTHER" id="PTHR43023:SF6">
    <property type="entry name" value="INTERMEMBRANE PHOSPHOLIPID TRANSPORT SYSTEM ATP-BINDING PROTEIN MLAF"/>
    <property type="match status" value="1"/>
</dbReference>
<dbReference type="Gene3D" id="3.40.50.300">
    <property type="entry name" value="P-loop containing nucleotide triphosphate hydrolases"/>
    <property type="match status" value="1"/>
</dbReference>
<dbReference type="InterPro" id="IPR003439">
    <property type="entry name" value="ABC_transporter-like_ATP-bd"/>
</dbReference>
<evidence type="ECO:0000259" key="4">
    <source>
        <dbReference type="PROSITE" id="PS50893"/>
    </source>
</evidence>
<keyword evidence="3 5" id="KW-0067">ATP-binding</keyword>
<evidence type="ECO:0000313" key="6">
    <source>
        <dbReference type="Proteomes" id="UP000197003"/>
    </source>
</evidence>
<keyword evidence="2" id="KW-0547">Nucleotide-binding</keyword>
<dbReference type="PROSITE" id="PS50893">
    <property type="entry name" value="ABC_TRANSPORTER_2"/>
    <property type="match status" value="1"/>
</dbReference>
<accession>A0A1Z3N4V9</accession>
<organism evidence="5 6">
    <name type="scientific">Bdellovibrio bacteriovorus</name>
    <dbReference type="NCBI Taxonomy" id="959"/>
    <lineage>
        <taxon>Bacteria</taxon>
        <taxon>Pseudomonadati</taxon>
        <taxon>Bdellovibrionota</taxon>
        <taxon>Bdellovibrionia</taxon>
        <taxon>Bdellovibrionales</taxon>
        <taxon>Pseudobdellovibrionaceae</taxon>
        <taxon>Bdellovibrio</taxon>
    </lineage>
</organism>
<dbReference type="GO" id="GO:0016887">
    <property type="term" value="F:ATP hydrolysis activity"/>
    <property type="evidence" value="ECO:0007669"/>
    <property type="project" value="InterPro"/>
</dbReference>
<dbReference type="SMART" id="SM00382">
    <property type="entry name" value="AAA"/>
    <property type="match status" value="1"/>
</dbReference>
<keyword evidence="1" id="KW-0813">Transport</keyword>
<dbReference type="RefSeq" id="WP_088564135.1">
    <property type="nucleotide sequence ID" value="NZ_CP020946.1"/>
</dbReference>
<name>A0A1Z3N4V9_BDEBC</name>
<evidence type="ECO:0000256" key="1">
    <source>
        <dbReference type="ARBA" id="ARBA00022448"/>
    </source>
</evidence>
<proteinExistence type="predicted"/>
<feature type="domain" description="ABC transporter" evidence="4">
    <location>
        <begin position="9"/>
        <end position="244"/>
    </location>
</feature>
<dbReference type="EMBL" id="CP020946">
    <property type="protein sequence ID" value="ASD62498.1"/>
    <property type="molecule type" value="Genomic_DNA"/>
</dbReference>